<dbReference type="GeneID" id="39860319"/>
<proteinExistence type="predicted"/>
<protein>
    <submittedName>
        <fullName evidence="2">Uncharacterized protein</fullName>
    </submittedName>
</protein>
<dbReference type="RefSeq" id="WP_136396821.1">
    <property type="nucleotide sequence ID" value="NZ_CP101875.1"/>
</dbReference>
<keyword evidence="3" id="KW-1185">Reference proteome</keyword>
<evidence type="ECO:0000313" key="3">
    <source>
        <dbReference type="Proteomes" id="UP001224926"/>
    </source>
</evidence>
<gene>
    <name evidence="2" type="ORF">NP511_22610</name>
</gene>
<dbReference type="EMBL" id="CP101875">
    <property type="protein sequence ID" value="WMT10360.1"/>
    <property type="molecule type" value="Genomic_DNA"/>
</dbReference>
<feature type="compositionally biased region" description="Polar residues" evidence="1">
    <location>
        <begin position="1"/>
        <end position="12"/>
    </location>
</feature>
<organism evidence="2 3">
    <name type="scientific">Natrinema thermotolerans</name>
    <dbReference type="NCBI Taxonomy" id="121872"/>
    <lineage>
        <taxon>Archaea</taxon>
        <taxon>Methanobacteriati</taxon>
        <taxon>Methanobacteriota</taxon>
        <taxon>Stenosarchaea group</taxon>
        <taxon>Halobacteria</taxon>
        <taxon>Halobacteriales</taxon>
        <taxon>Natrialbaceae</taxon>
        <taxon>Natrinema</taxon>
    </lineage>
</organism>
<dbReference type="AlphaFoldDB" id="A0AAF0PFU7"/>
<reference evidence="2 3" key="1">
    <citation type="submission" date="2022-07" db="EMBL/GenBank/DDBJ databases">
        <title>Two temperate virus in Haloterrigena jeotgali A29.</title>
        <authorList>
            <person name="Deng X."/>
        </authorList>
    </citation>
    <scope>NUCLEOTIDE SEQUENCE [LARGE SCALE GENOMIC DNA]</scope>
    <source>
        <strain evidence="2 3">A29</strain>
        <plasmid evidence="2 3">unnamed2</plasmid>
    </source>
</reference>
<evidence type="ECO:0000256" key="1">
    <source>
        <dbReference type="SAM" id="MobiDB-lite"/>
    </source>
</evidence>
<evidence type="ECO:0000313" key="2">
    <source>
        <dbReference type="EMBL" id="WMT10360.1"/>
    </source>
</evidence>
<feature type="region of interest" description="Disordered" evidence="1">
    <location>
        <begin position="1"/>
        <end position="35"/>
    </location>
</feature>
<geneLocation type="plasmid" evidence="2 3">
    <name>unnamed2</name>
</geneLocation>
<sequence>MHEESGSPNSHGAPTGNSNAEGNAGGGAPQGNMNAVKHGAYADNQRFYEDVLDNRLRNLVDEIFEDYVEGYKRRHGEPSLGHKAELFRLSISHVKDLVLDRWMVQRPEEIETENPLVEVETEKKFVETVGPIDKNTYNMSVTIAAQQRLSSDRRQWIRDLGLLEDPETQKAGALMDGIGQK</sequence>
<dbReference type="Proteomes" id="UP001224926">
    <property type="component" value="Plasmid unnamed2"/>
</dbReference>
<accession>A0AAF0PFU7</accession>
<keyword evidence="2" id="KW-0614">Plasmid</keyword>
<name>A0AAF0PFU7_9EURY</name>